<evidence type="ECO:0000256" key="1">
    <source>
        <dbReference type="ARBA" id="ARBA00023015"/>
    </source>
</evidence>
<name>A0A1H6Y580_9MICO</name>
<keyword evidence="3" id="KW-0804">Transcription</keyword>
<dbReference type="InterPro" id="IPR011991">
    <property type="entry name" value="ArsR-like_HTH"/>
</dbReference>
<dbReference type="CDD" id="cd00090">
    <property type="entry name" value="HTH_ARSR"/>
    <property type="match status" value="1"/>
</dbReference>
<dbReference type="Proteomes" id="UP000183315">
    <property type="component" value="Unassembled WGS sequence"/>
</dbReference>
<dbReference type="SUPFAM" id="SSF46785">
    <property type="entry name" value="Winged helix' DNA-binding domain"/>
    <property type="match status" value="1"/>
</dbReference>
<evidence type="ECO:0000256" key="2">
    <source>
        <dbReference type="ARBA" id="ARBA00023125"/>
    </source>
</evidence>
<dbReference type="PANTHER" id="PTHR33204">
    <property type="entry name" value="TRANSCRIPTIONAL REGULATOR, MARR FAMILY"/>
    <property type="match status" value="1"/>
</dbReference>
<dbReference type="RefSeq" id="WP_042215178.1">
    <property type="nucleotide sequence ID" value="NZ_BBLU01000008.1"/>
</dbReference>
<accession>A0A1H6Y580</accession>
<dbReference type="InterPro" id="IPR002577">
    <property type="entry name" value="HTH_HxlR"/>
</dbReference>
<dbReference type="InterPro" id="IPR036390">
    <property type="entry name" value="WH_DNA-bd_sf"/>
</dbReference>
<dbReference type="PANTHER" id="PTHR33204:SF37">
    <property type="entry name" value="HTH-TYPE TRANSCRIPTIONAL REGULATOR YODB"/>
    <property type="match status" value="1"/>
</dbReference>
<evidence type="ECO:0000313" key="5">
    <source>
        <dbReference type="EMBL" id="SEJ35606.1"/>
    </source>
</evidence>
<reference evidence="6" key="1">
    <citation type="submission" date="2016-10" db="EMBL/GenBank/DDBJ databases">
        <authorList>
            <person name="Varghese N."/>
        </authorList>
    </citation>
    <scope>NUCLEOTIDE SEQUENCE [LARGE SCALE GENOMIC DNA]</scope>
    <source>
        <strain evidence="6">DSM 24868</strain>
    </source>
</reference>
<keyword evidence="6" id="KW-1185">Reference proteome</keyword>
<evidence type="ECO:0000259" key="4">
    <source>
        <dbReference type="PROSITE" id="PS51118"/>
    </source>
</evidence>
<dbReference type="EMBL" id="FNZI01000003">
    <property type="protein sequence ID" value="SEJ35606.1"/>
    <property type="molecule type" value="Genomic_DNA"/>
</dbReference>
<dbReference type="InterPro" id="IPR036388">
    <property type="entry name" value="WH-like_DNA-bd_sf"/>
</dbReference>
<dbReference type="OrthoDB" id="370168at2"/>
<dbReference type="eggNOG" id="COG1733">
    <property type="taxonomic scope" value="Bacteria"/>
</dbReference>
<protein>
    <submittedName>
        <fullName evidence="5">Transcriptional regulator, HxlR family</fullName>
    </submittedName>
</protein>
<dbReference type="GO" id="GO:0003677">
    <property type="term" value="F:DNA binding"/>
    <property type="evidence" value="ECO:0007669"/>
    <property type="project" value="UniProtKB-KW"/>
</dbReference>
<organism evidence="5 6">
    <name type="scientific">Demequina mangrovi</name>
    <dbReference type="NCBI Taxonomy" id="1043493"/>
    <lineage>
        <taxon>Bacteria</taxon>
        <taxon>Bacillati</taxon>
        <taxon>Actinomycetota</taxon>
        <taxon>Actinomycetes</taxon>
        <taxon>Micrococcales</taxon>
        <taxon>Demequinaceae</taxon>
        <taxon>Demequina</taxon>
    </lineage>
</organism>
<evidence type="ECO:0000256" key="3">
    <source>
        <dbReference type="ARBA" id="ARBA00023163"/>
    </source>
</evidence>
<gene>
    <name evidence="5" type="ORF">SAMN05421637_1540</name>
</gene>
<evidence type="ECO:0000313" key="6">
    <source>
        <dbReference type="Proteomes" id="UP000183315"/>
    </source>
</evidence>
<dbReference type="PROSITE" id="PS51118">
    <property type="entry name" value="HTH_HXLR"/>
    <property type="match status" value="1"/>
</dbReference>
<dbReference type="Gene3D" id="1.10.10.10">
    <property type="entry name" value="Winged helix-like DNA-binding domain superfamily/Winged helix DNA-binding domain"/>
    <property type="match status" value="1"/>
</dbReference>
<proteinExistence type="predicted"/>
<feature type="domain" description="HTH hxlR-type" evidence="4">
    <location>
        <begin position="6"/>
        <end position="103"/>
    </location>
</feature>
<keyword evidence="1" id="KW-0805">Transcription regulation</keyword>
<sequence length="103" mass="11303">MGDPGCPIARAVGVLDGKWTVLILRELFGGTRRFGEILRELPGASPKTLTDRLRALESAGIVSREVYPEVPPRVEYSLTPDGRAFEPVMHALRAWGEAHPEPV</sequence>
<dbReference type="STRING" id="1043493.SAMN05421637_1540"/>
<dbReference type="AlphaFoldDB" id="A0A1H6Y580"/>
<keyword evidence="2" id="KW-0238">DNA-binding</keyword>
<dbReference type="Pfam" id="PF01638">
    <property type="entry name" value="HxlR"/>
    <property type="match status" value="1"/>
</dbReference>